<gene>
    <name evidence="6" type="ORF">Zmor_007260</name>
</gene>
<evidence type="ECO:0000256" key="1">
    <source>
        <dbReference type="ARBA" id="ARBA00004141"/>
    </source>
</evidence>
<accession>A0AA38MNF2</accession>
<reference evidence="6" key="1">
    <citation type="journal article" date="2023" name="G3 (Bethesda)">
        <title>Whole genome assemblies of Zophobas morio and Tenebrio molitor.</title>
        <authorList>
            <person name="Kaur S."/>
            <person name="Stinson S.A."/>
            <person name="diCenzo G.C."/>
        </authorList>
    </citation>
    <scope>NUCLEOTIDE SEQUENCE</scope>
    <source>
        <strain evidence="6">QUZm001</strain>
    </source>
</reference>
<dbReference type="AlphaFoldDB" id="A0AA38MNF2"/>
<dbReference type="InterPro" id="IPR003689">
    <property type="entry name" value="ZIP"/>
</dbReference>
<organism evidence="6 7">
    <name type="scientific">Zophobas morio</name>
    <dbReference type="NCBI Taxonomy" id="2755281"/>
    <lineage>
        <taxon>Eukaryota</taxon>
        <taxon>Metazoa</taxon>
        <taxon>Ecdysozoa</taxon>
        <taxon>Arthropoda</taxon>
        <taxon>Hexapoda</taxon>
        <taxon>Insecta</taxon>
        <taxon>Pterygota</taxon>
        <taxon>Neoptera</taxon>
        <taxon>Endopterygota</taxon>
        <taxon>Coleoptera</taxon>
        <taxon>Polyphaga</taxon>
        <taxon>Cucujiformia</taxon>
        <taxon>Tenebrionidae</taxon>
        <taxon>Zophobas</taxon>
    </lineage>
</organism>
<proteinExistence type="predicted"/>
<evidence type="ECO:0000256" key="4">
    <source>
        <dbReference type="ARBA" id="ARBA00023136"/>
    </source>
</evidence>
<keyword evidence="4 5" id="KW-0472">Membrane</keyword>
<dbReference type="PANTHER" id="PTHR11040">
    <property type="entry name" value="ZINC/IRON TRANSPORTER"/>
    <property type="match status" value="1"/>
</dbReference>
<protein>
    <recommendedName>
        <fullName evidence="8">Zinc transporter ZIP3</fullName>
    </recommendedName>
</protein>
<comment type="caution">
    <text evidence="6">The sequence shown here is derived from an EMBL/GenBank/DDBJ whole genome shotgun (WGS) entry which is preliminary data.</text>
</comment>
<evidence type="ECO:0000313" key="7">
    <source>
        <dbReference type="Proteomes" id="UP001168821"/>
    </source>
</evidence>
<dbReference type="Proteomes" id="UP001168821">
    <property type="component" value="Unassembled WGS sequence"/>
</dbReference>
<evidence type="ECO:0008006" key="8">
    <source>
        <dbReference type="Google" id="ProtNLM"/>
    </source>
</evidence>
<dbReference type="EMBL" id="JALNTZ010000002">
    <property type="protein sequence ID" value="KAJ3662946.1"/>
    <property type="molecule type" value="Genomic_DNA"/>
</dbReference>
<evidence type="ECO:0000256" key="2">
    <source>
        <dbReference type="ARBA" id="ARBA00022692"/>
    </source>
</evidence>
<feature type="transmembrane region" description="Helical" evidence="5">
    <location>
        <begin position="314"/>
        <end position="330"/>
    </location>
</feature>
<comment type="subcellular location">
    <subcellularLocation>
        <location evidence="1">Membrane</location>
        <topology evidence="1">Multi-pass membrane protein</topology>
    </subcellularLocation>
</comment>
<dbReference type="PANTHER" id="PTHR11040:SF203">
    <property type="entry name" value="FI18611P1-RELATED"/>
    <property type="match status" value="1"/>
</dbReference>
<feature type="transmembrane region" description="Helical" evidence="5">
    <location>
        <begin position="218"/>
        <end position="241"/>
    </location>
</feature>
<dbReference type="GO" id="GO:0005886">
    <property type="term" value="C:plasma membrane"/>
    <property type="evidence" value="ECO:0007669"/>
    <property type="project" value="TreeGrafter"/>
</dbReference>
<sequence length="332" mass="36824">MKRDDTTITAKSVAMCVLFTASLTLGTLPILLSRIFKWNSTSQKNPYVEKMLCLGGGVLLYTTFVHLLPEVSEKMKSIKSIGTKDLHYAELLMCAGFFIMYFVEECVHTCLHRQHNEETVLARSLSIRRGTLENEQSFDYARTNIEGPITICVEDKKHIGHSHMDHYHKHGKGHSHFVSDGSSSTMVTIRGLFVVLALSVHELFEGLAVGLESSSRNVWYMFGAVSAHKLVIAFCIGVELVTSGMRTWLVVLYVFIFAVVSPLGIGMGIIVTNDGQAATDLPSLLLQGLASGTLLYVVFFEILSSERKSGLKQFFAVLAGFLIMLCIKLFEN</sequence>
<feature type="transmembrane region" description="Helical" evidence="5">
    <location>
        <begin position="248"/>
        <end position="272"/>
    </location>
</feature>
<feature type="transmembrane region" description="Helical" evidence="5">
    <location>
        <begin position="47"/>
        <end position="66"/>
    </location>
</feature>
<dbReference type="Pfam" id="PF02535">
    <property type="entry name" value="Zip"/>
    <property type="match status" value="1"/>
</dbReference>
<keyword evidence="3 5" id="KW-1133">Transmembrane helix</keyword>
<feature type="transmembrane region" description="Helical" evidence="5">
    <location>
        <begin position="177"/>
        <end position="198"/>
    </location>
</feature>
<feature type="transmembrane region" description="Helical" evidence="5">
    <location>
        <begin position="12"/>
        <end position="35"/>
    </location>
</feature>
<keyword evidence="7" id="KW-1185">Reference proteome</keyword>
<keyword evidence="2 5" id="KW-0812">Transmembrane</keyword>
<evidence type="ECO:0000313" key="6">
    <source>
        <dbReference type="EMBL" id="KAJ3662946.1"/>
    </source>
</evidence>
<evidence type="ECO:0000256" key="5">
    <source>
        <dbReference type="SAM" id="Phobius"/>
    </source>
</evidence>
<evidence type="ECO:0000256" key="3">
    <source>
        <dbReference type="ARBA" id="ARBA00022989"/>
    </source>
</evidence>
<name>A0AA38MNF2_9CUCU</name>
<feature type="transmembrane region" description="Helical" evidence="5">
    <location>
        <begin position="284"/>
        <end position="302"/>
    </location>
</feature>
<dbReference type="GO" id="GO:0005385">
    <property type="term" value="F:zinc ion transmembrane transporter activity"/>
    <property type="evidence" value="ECO:0007669"/>
    <property type="project" value="TreeGrafter"/>
</dbReference>